<reference evidence="1" key="1">
    <citation type="submission" date="2022-01" db="EMBL/GenBank/DDBJ databases">
        <authorList>
            <person name="King R."/>
        </authorList>
    </citation>
    <scope>NUCLEOTIDE SEQUENCE</scope>
</reference>
<protein>
    <submittedName>
        <fullName evidence="1">Uncharacterized protein</fullName>
    </submittedName>
</protein>
<accession>A0A9N9XL78</accession>
<gene>
    <name evidence="1" type="ORF">PHYEVI_LOCUS2332</name>
</gene>
<evidence type="ECO:0000313" key="1">
    <source>
        <dbReference type="EMBL" id="CAG9855897.1"/>
    </source>
</evidence>
<organism evidence="1 2">
    <name type="scientific">Phyllotreta striolata</name>
    <name type="common">Striped flea beetle</name>
    <name type="synonym">Crioceris striolata</name>
    <dbReference type="NCBI Taxonomy" id="444603"/>
    <lineage>
        <taxon>Eukaryota</taxon>
        <taxon>Metazoa</taxon>
        <taxon>Ecdysozoa</taxon>
        <taxon>Arthropoda</taxon>
        <taxon>Hexapoda</taxon>
        <taxon>Insecta</taxon>
        <taxon>Pterygota</taxon>
        <taxon>Neoptera</taxon>
        <taxon>Endopterygota</taxon>
        <taxon>Coleoptera</taxon>
        <taxon>Polyphaga</taxon>
        <taxon>Cucujiformia</taxon>
        <taxon>Chrysomeloidea</taxon>
        <taxon>Chrysomelidae</taxon>
        <taxon>Galerucinae</taxon>
        <taxon>Alticini</taxon>
        <taxon>Phyllotreta</taxon>
    </lineage>
</organism>
<evidence type="ECO:0000313" key="2">
    <source>
        <dbReference type="Proteomes" id="UP001153712"/>
    </source>
</evidence>
<dbReference type="AlphaFoldDB" id="A0A9N9XL78"/>
<dbReference type="Proteomes" id="UP001153712">
    <property type="component" value="Chromosome 11"/>
</dbReference>
<name>A0A9N9XL78_PHYSR</name>
<sequence>MEKELTKCQCPPLEEQRKHVRKTRAKDRDVEATLREHTQPIPMYKPVEIFCYRAGCCPSCAPVTDLPSPAPCKSLGVDCGGRHDVEITVFPRIDVKEIDACVRCCTCCSGSCSGPCRCTRCLASPPHNKRPFDCGVPCLPIAPRCPVPFGLRCTAGCPSPPCVPPPCPPVCGSPPCTSC</sequence>
<keyword evidence="2" id="KW-1185">Reference proteome</keyword>
<dbReference type="EMBL" id="OU900104">
    <property type="protein sequence ID" value="CAG9855897.1"/>
    <property type="molecule type" value="Genomic_DNA"/>
</dbReference>
<proteinExistence type="predicted"/>